<dbReference type="NCBIfam" id="TIGR00607">
    <property type="entry name" value="rad52"/>
    <property type="match status" value="1"/>
</dbReference>
<dbReference type="GO" id="GO:0000730">
    <property type="term" value="P:DNA recombinase assembly"/>
    <property type="evidence" value="ECO:0007669"/>
    <property type="project" value="InterPro"/>
</dbReference>
<dbReference type="EMBL" id="NPHW01005337">
    <property type="protein sequence ID" value="OXV06860.1"/>
    <property type="molecule type" value="Genomic_DNA"/>
</dbReference>
<dbReference type="AlphaFoldDB" id="A0A232LRS1"/>
<reference evidence="7 8" key="1">
    <citation type="journal article" date="2015" name="Environ. Microbiol.">
        <title>Metagenome sequence of Elaphomyces granulatus from sporocarp tissue reveals Ascomycota ectomycorrhizal fingerprints of genome expansion and a Proteobacteria-rich microbiome.</title>
        <authorList>
            <person name="Quandt C.A."/>
            <person name="Kohler A."/>
            <person name="Hesse C.N."/>
            <person name="Sharpton T.J."/>
            <person name="Martin F."/>
            <person name="Spatafora J.W."/>
        </authorList>
    </citation>
    <scope>NUCLEOTIDE SEQUENCE [LARGE SCALE GENOMIC DNA]</scope>
    <source>
        <strain evidence="7 8">OSC145934</strain>
    </source>
</reference>
<feature type="compositionally biased region" description="Basic and acidic residues" evidence="6">
    <location>
        <begin position="194"/>
        <end position="214"/>
    </location>
</feature>
<feature type="region of interest" description="Disordered" evidence="6">
    <location>
        <begin position="194"/>
        <end position="222"/>
    </location>
</feature>
<feature type="region of interest" description="Disordered" evidence="6">
    <location>
        <begin position="470"/>
        <end position="588"/>
    </location>
</feature>
<protein>
    <recommendedName>
        <fullName evidence="5">RAD52 homolog</fullName>
    </recommendedName>
</protein>
<evidence type="ECO:0000256" key="1">
    <source>
        <dbReference type="ARBA" id="ARBA00006638"/>
    </source>
</evidence>
<dbReference type="InterPro" id="IPR041247">
    <property type="entry name" value="Rad52_fam"/>
</dbReference>
<dbReference type="Proteomes" id="UP000243515">
    <property type="component" value="Unassembled WGS sequence"/>
</dbReference>
<keyword evidence="4" id="KW-0234">DNA repair</keyword>
<feature type="region of interest" description="Disordered" evidence="6">
    <location>
        <begin position="434"/>
        <end position="458"/>
    </location>
</feature>
<dbReference type="GO" id="GO:0006312">
    <property type="term" value="P:mitotic recombination"/>
    <property type="evidence" value="ECO:0007669"/>
    <property type="project" value="TreeGrafter"/>
</dbReference>
<accession>A0A232LRS1</accession>
<organism evidence="7 8">
    <name type="scientific">Elaphomyces granulatus</name>
    <dbReference type="NCBI Taxonomy" id="519963"/>
    <lineage>
        <taxon>Eukaryota</taxon>
        <taxon>Fungi</taxon>
        <taxon>Dikarya</taxon>
        <taxon>Ascomycota</taxon>
        <taxon>Pezizomycotina</taxon>
        <taxon>Eurotiomycetes</taxon>
        <taxon>Eurotiomycetidae</taxon>
        <taxon>Eurotiales</taxon>
        <taxon>Elaphomycetaceae</taxon>
        <taxon>Elaphomyces</taxon>
    </lineage>
</organism>
<feature type="compositionally biased region" description="Polar residues" evidence="6">
    <location>
        <begin position="509"/>
        <end position="527"/>
    </location>
</feature>
<feature type="region of interest" description="Disordered" evidence="6">
    <location>
        <begin position="329"/>
        <end position="416"/>
    </location>
</feature>
<feature type="compositionally biased region" description="Low complexity" evidence="6">
    <location>
        <begin position="470"/>
        <end position="479"/>
    </location>
</feature>
<gene>
    <name evidence="7" type="ORF">Egran_05379</name>
</gene>
<dbReference type="GO" id="GO:0005634">
    <property type="term" value="C:nucleus"/>
    <property type="evidence" value="ECO:0007669"/>
    <property type="project" value="InterPro"/>
</dbReference>
<dbReference type="Gene3D" id="3.30.390.80">
    <property type="entry name" value="DNA repair protein Rad52/59/22"/>
    <property type="match status" value="1"/>
</dbReference>
<dbReference type="Pfam" id="PF04098">
    <property type="entry name" value="Rad52_Rad22"/>
    <property type="match status" value="1"/>
</dbReference>
<feature type="compositionally biased region" description="Polar residues" evidence="6">
    <location>
        <begin position="349"/>
        <end position="370"/>
    </location>
</feature>
<evidence type="ECO:0000256" key="2">
    <source>
        <dbReference type="ARBA" id="ARBA00022763"/>
    </source>
</evidence>
<dbReference type="GO" id="GO:0045002">
    <property type="term" value="P:double-strand break repair via single-strand annealing"/>
    <property type="evidence" value="ECO:0007669"/>
    <property type="project" value="InterPro"/>
</dbReference>
<comment type="similarity">
    <text evidence="1">Belongs to the RAD52 family.</text>
</comment>
<evidence type="ECO:0000256" key="4">
    <source>
        <dbReference type="ARBA" id="ARBA00023204"/>
    </source>
</evidence>
<evidence type="ECO:0000313" key="7">
    <source>
        <dbReference type="EMBL" id="OXV06860.1"/>
    </source>
</evidence>
<dbReference type="InterPro" id="IPR007232">
    <property type="entry name" value="Rad52_Rad59_Rad22"/>
</dbReference>
<dbReference type="SUPFAM" id="SSF54768">
    <property type="entry name" value="dsRNA-binding domain-like"/>
    <property type="match status" value="1"/>
</dbReference>
<dbReference type="PANTHER" id="PTHR12132:SF1">
    <property type="entry name" value="DNA REPAIR PROTEIN RAD52 HOMOLOG"/>
    <property type="match status" value="1"/>
</dbReference>
<keyword evidence="3" id="KW-0233">DNA recombination</keyword>
<evidence type="ECO:0000256" key="5">
    <source>
        <dbReference type="ARBA" id="ARBA00077224"/>
    </source>
</evidence>
<sequence>MPTVGDQHRGGIPAITASSFEEQPRRIREYTTQEIATLQARLSKQLGPEYISSRPGPPGQKIYYVTGEKCISLANELFGFNGWSSSIQNIQVDYVEECPQTGRISIGVHVIVRVTLKDGTYHEDLGYGCIDNCKGKAAAFQKAKKEGITDGLKRALRTFGNALGNCIYDREYIKKISRVKATPAKWNVDNLHRHPDYAPVEKEPAGDNSKRLAEDNDLPPRAAEASLTNTDDTLTFEADAEFGSDLFDEVDLVVATTGSPDEIICLDPDPPRNQQLPPPAAQVRPQGNISRPLAQDIVTASKPENSWIAGPTTRQQPATPHRAVSPALRQNMPPNHPAVVQRKAAAPQQYRQNALANHAQSKAIQESASNVPGGLGAMQPETSNNPTMTKNQSNDVQGQAPQGSPLNAENKLQTDPSKGFYSARAVDMLRENPAAPTAPQFDPRFESPSIRKTAGVDHSRSIPITKPMLAASTSTASNNRAPVNPSTDMHRRVGAPGGGGISNPIGRGQSTSSYRPLTRPNTDTRNIGTGAALNGTNLGMGGNGKRPPLDDVTNATSGPAGLVQSKPAIQKRHRVGDEENPNATVLQQ</sequence>
<evidence type="ECO:0000256" key="3">
    <source>
        <dbReference type="ARBA" id="ARBA00023172"/>
    </source>
</evidence>
<evidence type="ECO:0000256" key="6">
    <source>
        <dbReference type="SAM" id="MobiDB-lite"/>
    </source>
</evidence>
<evidence type="ECO:0000313" key="8">
    <source>
        <dbReference type="Proteomes" id="UP000243515"/>
    </source>
</evidence>
<dbReference type="GO" id="GO:0003697">
    <property type="term" value="F:single-stranded DNA binding"/>
    <property type="evidence" value="ECO:0007669"/>
    <property type="project" value="UniProtKB-ARBA"/>
</dbReference>
<dbReference type="PANTHER" id="PTHR12132">
    <property type="entry name" value="DNA REPAIR AND RECOMBINATION PROTEIN RAD52, RAD59"/>
    <property type="match status" value="1"/>
</dbReference>
<keyword evidence="8" id="KW-1185">Reference proteome</keyword>
<keyword evidence="2" id="KW-0227">DNA damage</keyword>
<name>A0A232LRS1_9EURO</name>
<dbReference type="InterPro" id="IPR042525">
    <property type="entry name" value="Rad52_Rad59_Rad22_sf"/>
</dbReference>
<dbReference type="FunFam" id="3.30.390.80:FF:000001">
    <property type="entry name" value="DNA repair protein RAD52 homolog"/>
    <property type="match status" value="1"/>
</dbReference>
<comment type="caution">
    <text evidence="7">The sequence shown here is derived from an EMBL/GenBank/DDBJ whole genome shotgun (WGS) entry which is preliminary data.</text>
</comment>
<feature type="compositionally biased region" description="Polar residues" evidence="6">
    <location>
        <begin position="380"/>
        <end position="416"/>
    </location>
</feature>
<dbReference type="InterPro" id="IPR004585">
    <property type="entry name" value="DNA_recomb/repair_Rad52"/>
</dbReference>
<dbReference type="OrthoDB" id="206565at2759"/>
<proteinExistence type="inferred from homology"/>